<reference evidence="2" key="1">
    <citation type="submission" date="2019-04" db="EMBL/GenBank/DDBJ databases">
        <title>Evolution of Biomass-Degrading Anaerobic Consortia Revealed by Metagenomics.</title>
        <authorList>
            <person name="Peng X."/>
        </authorList>
    </citation>
    <scope>NUCLEOTIDE SEQUENCE</scope>
    <source>
        <strain evidence="2">SIG311</strain>
    </source>
</reference>
<comment type="caution">
    <text evidence="2">The sequence shown here is derived from an EMBL/GenBank/DDBJ whole genome shotgun (WGS) entry which is preliminary data.</text>
</comment>
<dbReference type="Proteomes" id="UP000766246">
    <property type="component" value="Unassembled WGS sequence"/>
</dbReference>
<protein>
    <submittedName>
        <fullName evidence="2">FeoB-associated Cys-rich membrane protein</fullName>
    </submittedName>
</protein>
<dbReference type="AlphaFoldDB" id="A0A927U9Z5"/>
<dbReference type="Pfam" id="PF12669">
    <property type="entry name" value="FeoB_associated"/>
    <property type="match status" value="1"/>
</dbReference>
<keyword evidence="1" id="KW-0472">Membrane</keyword>
<feature type="transmembrane region" description="Helical" evidence="1">
    <location>
        <begin position="6"/>
        <end position="22"/>
    </location>
</feature>
<evidence type="ECO:0000256" key="1">
    <source>
        <dbReference type="SAM" id="Phobius"/>
    </source>
</evidence>
<proteinExistence type="predicted"/>
<evidence type="ECO:0000313" key="2">
    <source>
        <dbReference type="EMBL" id="MBE5919018.1"/>
    </source>
</evidence>
<accession>A0A927U9Z5</accession>
<organism evidence="2 3">
    <name type="scientific">Pseudobutyrivibrio ruminis</name>
    <dbReference type="NCBI Taxonomy" id="46206"/>
    <lineage>
        <taxon>Bacteria</taxon>
        <taxon>Bacillati</taxon>
        <taxon>Bacillota</taxon>
        <taxon>Clostridia</taxon>
        <taxon>Lachnospirales</taxon>
        <taxon>Lachnospiraceae</taxon>
        <taxon>Pseudobutyrivibrio</taxon>
    </lineage>
</organism>
<keyword evidence="1" id="KW-0812">Transmembrane</keyword>
<name>A0A927U9Z5_9FIRM</name>
<evidence type="ECO:0000313" key="3">
    <source>
        <dbReference type="Proteomes" id="UP000766246"/>
    </source>
</evidence>
<sequence>MGTAIVILILAVIVGAIIRSLIKSHKRGEHPACGGDCSHCGGGCH</sequence>
<keyword evidence="1" id="KW-1133">Transmembrane helix</keyword>
<dbReference type="EMBL" id="SVER01000008">
    <property type="protein sequence ID" value="MBE5919018.1"/>
    <property type="molecule type" value="Genomic_DNA"/>
</dbReference>
<gene>
    <name evidence="2" type="ORF">E7272_04155</name>
</gene>